<proteinExistence type="predicted"/>
<name>A0A7R9F4D8_9NEOP</name>
<accession>A0A7R9F4D8</accession>
<evidence type="ECO:0000313" key="2">
    <source>
        <dbReference type="EMBL" id="CAD7445632.1"/>
    </source>
</evidence>
<gene>
    <name evidence="2" type="ORF">TBIB3V08_LOCUS7982</name>
</gene>
<reference evidence="2" key="1">
    <citation type="submission" date="2020-11" db="EMBL/GenBank/DDBJ databases">
        <authorList>
            <person name="Tran Van P."/>
        </authorList>
    </citation>
    <scope>NUCLEOTIDE SEQUENCE</scope>
</reference>
<organism evidence="2">
    <name type="scientific">Timema bartmani</name>
    <dbReference type="NCBI Taxonomy" id="61472"/>
    <lineage>
        <taxon>Eukaryota</taxon>
        <taxon>Metazoa</taxon>
        <taxon>Ecdysozoa</taxon>
        <taxon>Arthropoda</taxon>
        <taxon>Hexapoda</taxon>
        <taxon>Insecta</taxon>
        <taxon>Pterygota</taxon>
        <taxon>Neoptera</taxon>
        <taxon>Polyneoptera</taxon>
        <taxon>Phasmatodea</taxon>
        <taxon>Timematodea</taxon>
        <taxon>Timematoidea</taxon>
        <taxon>Timematidae</taxon>
        <taxon>Timema</taxon>
    </lineage>
</organism>
<feature type="region of interest" description="Disordered" evidence="1">
    <location>
        <begin position="26"/>
        <end position="45"/>
    </location>
</feature>
<evidence type="ECO:0000256" key="1">
    <source>
        <dbReference type="SAM" id="MobiDB-lite"/>
    </source>
</evidence>
<dbReference type="AlphaFoldDB" id="A0A7R9F4D8"/>
<dbReference type="EMBL" id="OD567420">
    <property type="protein sequence ID" value="CAD7445632.1"/>
    <property type="molecule type" value="Genomic_DNA"/>
</dbReference>
<sequence length="213" mass="23924">MQNSFNDKPENIKLKPVAHDVRRLPRTLTSRTLSRHEEDQDSAQQEMVSCGTMGAVADILGGQWEQRQTSWEEMAYHCRIEVQLLRKRPLMKLCLLTLYKIILASDIKGDLCPLNPPLPVPFISAIALIVPQSKFPGAPLLPLKPIEQHTRACRVLRKKPRDGGHLRKVENVVSLAVRYCGFIVILIDASSTRLDGSLFLQSKARNVSPSPDL</sequence>
<protein>
    <submittedName>
        <fullName evidence="2">Uncharacterized protein</fullName>
    </submittedName>
</protein>